<sequence>MTSAAVLPSIHLHNLGRSHTMYESSNRHTVLQYVTGVHISTPSSYNRSSRSSLGASSRINRPRTAAAVLTNNECDRVSQVEHEPTRRHNLENHMPLKRARPPPWQKNLDPPMVPFVCGPGYILSRSKSKFAMTIKDEFFEPPEEENARKKLDNERDLEEDHEDEMDKLRNQLEADKTQMQTAKDKDIEKMRKEIEFLQGSFASYKTTENKQTAIYELRTKFIQEKNSERINVQKDHQKNIDNLRKDHKKELDALVRRFSNVAADLERLKRTTAELKEVKSELEEVKNSYNETCKLLATTTRDLADTKVKLMSFEEQFEEKVQQVDDKYKDQINSLMTKNVELRRLYVKKCGELYDEKVSADEERVVRVSSAKEVMHRVVRVSSAKEVMHSMLKSKHKADVSFTPGEILTPEEKSIKTLKYRRSSAPITQEEAELAYQGSGKLDNHVDDEDDFILADPIIPESRQEIEEMRKELLGEIEQTVLDENDEDELF</sequence>
<proteinExistence type="predicted"/>
<reference evidence="3" key="1">
    <citation type="submission" date="2021-03" db="EMBL/GenBank/DDBJ databases">
        <authorList>
            <person name="Bekaert M."/>
        </authorList>
    </citation>
    <scope>NUCLEOTIDE SEQUENCE</scope>
</reference>
<keyword evidence="4" id="KW-1185">Reference proteome</keyword>
<dbReference type="PANTHER" id="PTHR21707">
    <property type="entry name" value="FLAGELLUM-ASSOCIATED COILED-COIL DOMAIN-CONTAINING PROTEIN 1"/>
    <property type="match status" value="1"/>
</dbReference>
<accession>A0A8S3UC49</accession>
<dbReference type="InterPro" id="IPR026674">
    <property type="entry name" value="FLACC1"/>
</dbReference>
<gene>
    <name evidence="3" type="ORF">MEDL_55963</name>
</gene>
<dbReference type="EMBL" id="CAJPWZ010002718">
    <property type="protein sequence ID" value="CAG2243873.1"/>
    <property type="molecule type" value="Genomic_DNA"/>
</dbReference>
<dbReference type="GO" id="GO:0005737">
    <property type="term" value="C:cytoplasm"/>
    <property type="evidence" value="ECO:0007669"/>
    <property type="project" value="TreeGrafter"/>
</dbReference>
<dbReference type="OrthoDB" id="10013155at2759"/>
<feature type="coiled-coil region" evidence="1">
    <location>
        <begin position="251"/>
        <end position="295"/>
    </location>
</feature>
<name>A0A8S3UC49_MYTED</name>
<dbReference type="EMBL" id="CAJPWZ010002718">
    <property type="protein sequence ID" value="CAG2243874.1"/>
    <property type="molecule type" value="Genomic_DNA"/>
</dbReference>
<dbReference type="Proteomes" id="UP000683360">
    <property type="component" value="Unassembled WGS sequence"/>
</dbReference>
<dbReference type="PANTHER" id="PTHR21707:SF42">
    <property type="entry name" value="FLAGELLUM-ASSOCIATED COILED-COIL DOMAIN-CONTAINING PROTEIN 1"/>
    <property type="match status" value="1"/>
</dbReference>
<comment type="caution">
    <text evidence="3">The sequence shown here is derived from an EMBL/GenBank/DDBJ whole genome shotgun (WGS) entry which is preliminary data.</text>
</comment>
<organism evidence="3 4">
    <name type="scientific">Mytilus edulis</name>
    <name type="common">Blue mussel</name>
    <dbReference type="NCBI Taxonomy" id="6550"/>
    <lineage>
        <taxon>Eukaryota</taxon>
        <taxon>Metazoa</taxon>
        <taxon>Spiralia</taxon>
        <taxon>Lophotrochozoa</taxon>
        <taxon>Mollusca</taxon>
        <taxon>Bivalvia</taxon>
        <taxon>Autobranchia</taxon>
        <taxon>Pteriomorphia</taxon>
        <taxon>Mytilida</taxon>
        <taxon>Mytiloidea</taxon>
        <taxon>Mytilidae</taxon>
        <taxon>Mytilinae</taxon>
        <taxon>Mytilus</taxon>
    </lineage>
</organism>
<evidence type="ECO:0000313" key="3">
    <source>
        <dbReference type="EMBL" id="CAG2243873.1"/>
    </source>
</evidence>
<feature type="compositionally biased region" description="Basic and acidic residues" evidence="2">
    <location>
        <begin position="145"/>
        <end position="154"/>
    </location>
</feature>
<evidence type="ECO:0000313" key="4">
    <source>
        <dbReference type="Proteomes" id="UP000683360"/>
    </source>
</evidence>
<feature type="region of interest" description="Disordered" evidence="2">
    <location>
        <begin position="141"/>
        <end position="161"/>
    </location>
</feature>
<keyword evidence="1" id="KW-0175">Coiled coil</keyword>
<dbReference type="AlphaFoldDB" id="A0A8S3UC49"/>
<protein>
    <submittedName>
        <fullName evidence="3">Uncharacterized protein</fullName>
    </submittedName>
</protein>
<evidence type="ECO:0000256" key="2">
    <source>
        <dbReference type="SAM" id="MobiDB-lite"/>
    </source>
</evidence>
<evidence type="ECO:0000256" key="1">
    <source>
        <dbReference type="SAM" id="Coils"/>
    </source>
</evidence>